<proteinExistence type="predicted"/>
<protein>
    <submittedName>
        <fullName evidence="2">Putative adhesin</fullName>
    </submittedName>
</protein>
<evidence type="ECO:0000313" key="3">
    <source>
        <dbReference type="Proteomes" id="UP000320773"/>
    </source>
</evidence>
<reference evidence="2 3" key="1">
    <citation type="submission" date="2019-06" db="EMBL/GenBank/DDBJ databases">
        <title>Genomic Encyclopedia of Archaeal and Bacterial Type Strains, Phase II (KMG-II): from individual species to whole genera.</title>
        <authorList>
            <person name="Goeker M."/>
        </authorList>
    </citation>
    <scope>NUCLEOTIDE SEQUENCE [LARGE SCALE GENOMIC DNA]</scope>
    <source>
        <strain evidence="2 3">DSM 24789</strain>
    </source>
</reference>
<evidence type="ECO:0000313" key="2">
    <source>
        <dbReference type="EMBL" id="TQM41885.1"/>
    </source>
</evidence>
<dbReference type="Pfam" id="PF13349">
    <property type="entry name" value="DUF4097"/>
    <property type="match status" value="1"/>
</dbReference>
<name>A0A543G721_9FLAO</name>
<sequence length="361" mass="41382">MKILRMMKKYCKLLFILLFFSTYYLAYSNVIGPIVKQKSIKKIYFVNPNVDVVINNTYGNISVATWDEDKVELDILIKVLGQNEKWIDQKLDDITINIEALKAKITATTSIGNSINSSKNQNNSFEIHYQLKIPKNGNLTILNKYGNIYLGEINGFTNISCQYGKILIDRLSNEKNNIYLEYCENSKINYIKKANISSKYSELDIDTALSLTVDSNYTQLQIDQIGTLQLHTKYGNVSIKNIKNFVSRSTYTDIDILQIVEQAIINTKYGHVKIQNMEVNNLININGSYTQIEIGFKPSYAFDFNISLKYADLKAPNDLYFNTKSESAVHSNYLGYYKTRGLHQITLQSDYGNIKLTKNKL</sequence>
<comment type="caution">
    <text evidence="2">The sequence shown here is derived from an EMBL/GenBank/DDBJ whole genome shotgun (WGS) entry which is preliminary data.</text>
</comment>
<evidence type="ECO:0000259" key="1">
    <source>
        <dbReference type="Pfam" id="PF13349"/>
    </source>
</evidence>
<dbReference type="EMBL" id="VFPJ01000001">
    <property type="protein sequence ID" value="TQM41885.1"/>
    <property type="molecule type" value="Genomic_DNA"/>
</dbReference>
<accession>A0A543G721</accession>
<gene>
    <name evidence="2" type="ORF">BC670_2898</name>
</gene>
<organism evidence="2 3">
    <name type="scientific">Flavobacterium branchiophilum</name>
    <dbReference type="NCBI Taxonomy" id="55197"/>
    <lineage>
        <taxon>Bacteria</taxon>
        <taxon>Pseudomonadati</taxon>
        <taxon>Bacteroidota</taxon>
        <taxon>Flavobacteriia</taxon>
        <taxon>Flavobacteriales</taxon>
        <taxon>Flavobacteriaceae</taxon>
        <taxon>Flavobacterium</taxon>
    </lineage>
</organism>
<feature type="domain" description="DUF4097" evidence="1">
    <location>
        <begin position="91"/>
        <end position="356"/>
    </location>
</feature>
<dbReference type="AlphaFoldDB" id="A0A543G721"/>
<dbReference type="Proteomes" id="UP000320773">
    <property type="component" value="Unassembled WGS sequence"/>
</dbReference>
<dbReference type="InterPro" id="IPR025164">
    <property type="entry name" value="Toastrack_DUF4097"/>
</dbReference>